<dbReference type="FunFam" id="2.40.110.10:FF:000005">
    <property type="entry name" value="Acyl-coenzyme A oxidase"/>
    <property type="match status" value="1"/>
</dbReference>
<dbReference type="InterPro" id="IPR002655">
    <property type="entry name" value="Acyl-CoA_oxidase_C"/>
</dbReference>
<dbReference type="InterPro" id="IPR013786">
    <property type="entry name" value="AcylCoA_DH/ox_N"/>
</dbReference>
<dbReference type="AlphaFoldDB" id="A0A6J6R9B0"/>
<dbReference type="GO" id="GO:0071949">
    <property type="term" value="F:FAD binding"/>
    <property type="evidence" value="ECO:0007669"/>
    <property type="project" value="InterPro"/>
</dbReference>
<evidence type="ECO:0000256" key="8">
    <source>
        <dbReference type="ARBA" id="ARBA00023002"/>
    </source>
</evidence>
<dbReference type="Pfam" id="PF01756">
    <property type="entry name" value="ACOX"/>
    <property type="match status" value="1"/>
</dbReference>
<accession>A0A6J6R9B0</accession>
<feature type="compositionally biased region" description="Polar residues" evidence="11">
    <location>
        <begin position="1"/>
        <end position="23"/>
    </location>
</feature>
<organism evidence="16">
    <name type="scientific">freshwater metagenome</name>
    <dbReference type="NCBI Taxonomy" id="449393"/>
    <lineage>
        <taxon>unclassified sequences</taxon>
        <taxon>metagenomes</taxon>
        <taxon>ecological metagenomes</taxon>
    </lineage>
</organism>
<evidence type="ECO:0000259" key="13">
    <source>
        <dbReference type="Pfam" id="PF02770"/>
    </source>
</evidence>
<evidence type="ECO:0000256" key="11">
    <source>
        <dbReference type="SAM" id="MobiDB-lite"/>
    </source>
</evidence>
<evidence type="ECO:0000256" key="6">
    <source>
        <dbReference type="ARBA" id="ARBA00022827"/>
    </source>
</evidence>
<reference evidence="16" key="1">
    <citation type="submission" date="2020-05" db="EMBL/GenBank/DDBJ databases">
        <authorList>
            <person name="Chiriac C."/>
            <person name="Salcher M."/>
            <person name="Ghai R."/>
            <person name="Kavagutti S V."/>
        </authorList>
    </citation>
    <scope>NUCLEOTIDE SEQUENCE</scope>
</reference>
<feature type="domain" description="Acyl-CoA oxidase/dehydrogenase middle" evidence="13">
    <location>
        <begin position="174"/>
        <end position="282"/>
    </location>
</feature>
<evidence type="ECO:0000256" key="1">
    <source>
        <dbReference type="ARBA" id="ARBA00001974"/>
    </source>
</evidence>
<dbReference type="InterPro" id="IPR037069">
    <property type="entry name" value="AcylCoA_DH/ox_N_sf"/>
</dbReference>
<dbReference type="Gene3D" id="1.20.140.10">
    <property type="entry name" value="Butyryl-CoA Dehydrogenase, subunit A, domain 3"/>
    <property type="match status" value="2"/>
</dbReference>
<keyword evidence="5" id="KW-0285">Flavoprotein</keyword>
<comment type="subcellular location">
    <subcellularLocation>
        <location evidence="2">Peroxisome</location>
    </subcellularLocation>
</comment>
<keyword evidence="6" id="KW-0274">FAD</keyword>
<evidence type="ECO:0000256" key="5">
    <source>
        <dbReference type="ARBA" id="ARBA00022630"/>
    </source>
</evidence>
<dbReference type="GO" id="GO:0005504">
    <property type="term" value="F:fatty acid binding"/>
    <property type="evidence" value="ECO:0007669"/>
    <property type="project" value="TreeGrafter"/>
</dbReference>
<dbReference type="InterPro" id="IPR006091">
    <property type="entry name" value="Acyl-CoA_Oxase/DH_mid-dom"/>
</dbReference>
<dbReference type="FunFam" id="1.20.140.10:FF:000007">
    <property type="entry name" value="Acyl-coenzyme A oxidase"/>
    <property type="match status" value="1"/>
</dbReference>
<dbReference type="Pfam" id="PF02771">
    <property type="entry name" value="Acyl-CoA_dh_N"/>
    <property type="match status" value="1"/>
</dbReference>
<feature type="region of interest" description="Disordered" evidence="11">
    <location>
        <begin position="1"/>
        <end position="38"/>
    </location>
</feature>
<keyword evidence="8" id="KW-0560">Oxidoreductase</keyword>
<dbReference type="EMBL" id="CAEZXR010000252">
    <property type="protein sequence ID" value="CAB4720560.1"/>
    <property type="molecule type" value="Genomic_DNA"/>
</dbReference>
<proteinExistence type="inferred from homology"/>
<dbReference type="InterPro" id="IPR046373">
    <property type="entry name" value="Acyl-CoA_Oxase/DH_mid-dom_sf"/>
</dbReference>
<evidence type="ECO:0000259" key="12">
    <source>
        <dbReference type="Pfam" id="PF01756"/>
    </source>
</evidence>
<dbReference type="InterPro" id="IPR012258">
    <property type="entry name" value="Acyl-CoA_oxidase"/>
</dbReference>
<evidence type="ECO:0000256" key="9">
    <source>
        <dbReference type="ARBA" id="ARBA00023098"/>
    </source>
</evidence>
<sequence length="680" mass="73538">MTTDSPSRTVEPSSLTEVPSTGAATPGESADAATDDSRGYRQPVVDVAALTTLLDGRYAEVRNLVRSNLVDYADVLVDAETMDTDAFRERVKEVVVEMAATGQTGMGFPEEYGGGGDIGASIAAFETLAFGDLSVLVKVGVQFGLFGGAILQLGSPEHHAAYLPRLITGELMGCFAMTESGHGSNVQALGTVATYDVATQEFVITTTRPDARKDYIGNAAKHAELAVVFAQLEVGGESRGVHAFIVPIREDGEPCAGVRIEDDGLKMGLNGVDNGRLWFDQVRVPRTNLLNRFADVSASGVYDSPIESSGKRFFTMLGTLVQGRVCVGGAGINAAKVALAIAVRYADRRRQFEATSPDEEELLLDYGMHQRRLLPLLARTYALHFAQEVLSAQLHDVLSGITDDEATRRGLESRAAGTKAFGTWHATRTIQECREACGGAGYLAENRFAALKADTDVFTTFEGDNHVLLQLVAKGLLTDYASEFEDMDQFGLVKFVAGLAVDTVVEKTAVHKLLSRIKDVLPGGDQWDQEAGLLDPEYQLAMLRFREEHMISGVARRLKRGIDGGMNPGEVFSRVQDHVIAAARAHVERLVLEAFVEKTRALPDGDLKVALDLLCDLHALATIEADRAWFMEHGRLSVQRSKAISREINSLGRKIRPIAGDLVDAFGVPVEMLRSPDLVG</sequence>
<dbReference type="InterPro" id="IPR055060">
    <property type="entry name" value="ACOX_C_alpha1"/>
</dbReference>
<dbReference type="PIRSF" id="PIRSF000168">
    <property type="entry name" value="Acyl-CoA_oxidase"/>
    <property type="match status" value="1"/>
</dbReference>
<dbReference type="GO" id="GO:0003997">
    <property type="term" value="F:acyl-CoA oxidase activity"/>
    <property type="evidence" value="ECO:0007669"/>
    <property type="project" value="UniProtKB-EC"/>
</dbReference>
<dbReference type="Pfam" id="PF02770">
    <property type="entry name" value="Acyl-CoA_dh_M"/>
    <property type="match status" value="1"/>
</dbReference>
<evidence type="ECO:0000256" key="2">
    <source>
        <dbReference type="ARBA" id="ARBA00004275"/>
    </source>
</evidence>
<dbReference type="PANTHER" id="PTHR10909">
    <property type="entry name" value="ELECTRON TRANSPORT OXIDOREDUCTASE"/>
    <property type="match status" value="1"/>
</dbReference>
<gene>
    <name evidence="16" type="ORF">UFOPK2579_01944</name>
</gene>
<dbReference type="GO" id="GO:0033540">
    <property type="term" value="P:fatty acid beta-oxidation using acyl-CoA oxidase"/>
    <property type="evidence" value="ECO:0007669"/>
    <property type="project" value="TreeGrafter"/>
</dbReference>
<evidence type="ECO:0000259" key="14">
    <source>
        <dbReference type="Pfam" id="PF02771"/>
    </source>
</evidence>
<evidence type="ECO:0000256" key="3">
    <source>
        <dbReference type="ARBA" id="ARBA00006288"/>
    </source>
</evidence>
<dbReference type="Gene3D" id="1.10.540.10">
    <property type="entry name" value="Acyl-CoA dehydrogenase/oxidase, N-terminal domain"/>
    <property type="match status" value="1"/>
</dbReference>
<dbReference type="EC" id="1.3.3.6" evidence="4"/>
<dbReference type="InterPro" id="IPR009100">
    <property type="entry name" value="AcylCoA_DH/oxidase_NM_dom_sf"/>
</dbReference>
<dbReference type="GO" id="GO:0005777">
    <property type="term" value="C:peroxisome"/>
    <property type="evidence" value="ECO:0007669"/>
    <property type="project" value="UniProtKB-SubCell"/>
</dbReference>
<dbReference type="SUPFAM" id="SSF47203">
    <property type="entry name" value="Acyl-CoA dehydrogenase C-terminal domain-like"/>
    <property type="match status" value="2"/>
</dbReference>
<evidence type="ECO:0000256" key="7">
    <source>
        <dbReference type="ARBA" id="ARBA00022832"/>
    </source>
</evidence>
<evidence type="ECO:0000256" key="4">
    <source>
        <dbReference type="ARBA" id="ARBA00012870"/>
    </source>
</evidence>
<dbReference type="GO" id="GO:0055088">
    <property type="term" value="P:lipid homeostasis"/>
    <property type="evidence" value="ECO:0007669"/>
    <property type="project" value="TreeGrafter"/>
</dbReference>
<evidence type="ECO:0000313" key="16">
    <source>
        <dbReference type="EMBL" id="CAB4720560.1"/>
    </source>
</evidence>
<evidence type="ECO:0000256" key="10">
    <source>
        <dbReference type="ARBA" id="ARBA00023140"/>
    </source>
</evidence>
<keyword evidence="7" id="KW-0276">Fatty acid metabolism</keyword>
<protein>
    <recommendedName>
        <fullName evidence="4">acyl-CoA oxidase</fullName>
        <ecNumber evidence="4">1.3.3.6</ecNumber>
    </recommendedName>
</protein>
<keyword evidence="9" id="KW-0443">Lipid metabolism</keyword>
<dbReference type="Gene3D" id="2.40.110.10">
    <property type="entry name" value="Butyryl-CoA Dehydrogenase, subunit A, domain 2"/>
    <property type="match status" value="1"/>
</dbReference>
<evidence type="ECO:0000259" key="15">
    <source>
        <dbReference type="Pfam" id="PF22924"/>
    </source>
</evidence>
<name>A0A6J6R9B0_9ZZZZ</name>
<dbReference type="InterPro" id="IPR036250">
    <property type="entry name" value="AcylCo_DH-like_C"/>
</dbReference>
<dbReference type="SUPFAM" id="SSF56645">
    <property type="entry name" value="Acyl-CoA dehydrogenase NM domain-like"/>
    <property type="match status" value="1"/>
</dbReference>
<comment type="cofactor">
    <cofactor evidence="1">
        <name>FAD</name>
        <dbReference type="ChEBI" id="CHEBI:57692"/>
    </cofactor>
</comment>
<feature type="domain" description="Acyl-CoA dehydrogenase/oxidase N-terminal" evidence="14">
    <location>
        <begin position="79"/>
        <end position="170"/>
    </location>
</feature>
<comment type="similarity">
    <text evidence="3">Belongs to the acyl-CoA oxidase family.</text>
</comment>
<feature type="domain" description="Acyl-CoA oxidase C-alpha1" evidence="15">
    <location>
        <begin position="318"/>
        <end position="477"/>
    </location>
</feature>
<keyword evidence="10" id="KW-0576">Peroxisome</keyword>
<dbReference type="FunFam" id="1.20.140.10:FF:000010">
    <property type="entry name" value="Acyl-coenzyme A oxidase"/>
    <property type="match status" value="1"/>
</dbReference>
<feature type="domain" description="Acyl-CoA oxidase C-terminal" evidence="12">
    <location>
        <begin position="535"/>
        <end position="676"/>
    </location>
</feature>
<dbReference type="Pfam" id="PF22924">
    <property type="entry name" value="ACOX_C_alpha1"/>
    <property type="match status" value="1"/>
</dbReference>